<accession>A0A0S3QUN9</accession>
<evidence type="ECO:0000256" key="1">
    <source>
        <dbReference type="ARBA" id="ARBA00005952"/>
    </source>
</evidence>
<dbReference type="GO" id="GO:0003723">
    <property type="term" value="F:RNA binding"/>
    <property type="evidence" value="ECO:0007669"/>
    <property type="project" value="UniProtKB-KW"/>
</dbReference>
<evidence type="ECO:0000313" key="8">
    <source>
        <dbReference type="Proteomes" id="UP000063234"/>
    </source>
</evidence>
<keyword evidence="3" id="KW-0694">RNA-binding</keyword>
<protein>
    <submittedName>
        <fullName evidence="7">N utilization substance protein B</fullName>
    </submittedName>
</protein>
<evidence type="ECO:0000256" key="2">
    <source>
        <dbReference type="ARBA" id="ARBA00022814"/>
    </source>
</evidence>
<reference evidence="8" key="1">
    <citation type="journal article" date="2018" name="Science">
        <title>A primordial and reversible TCA cycle in a facultatively chemolithoautotrophic thermophile.</title>
        <authorList>
            <person name="Nunoura T."/>
            <person name="Chikaraishi Y."/>
            <person name="Izaki R."/>
            <person name="Suwa T."/>
            <person name="Sato T."/>
            <person name="Harada T."/>
            <person name="Mori K."/>
            <person name="Kato Y."/>
            <person name="Miyazaki M."/>
            <person name="Shimamura S."/>
            <person name="Yanagawa K."/>
            <person name="Shuto A."/>
            <person name="Ohkouchi N."/>
            <person name="Fujita N."/>
            <person name="Takaki Y."/>
            <person name="Atomi H."/>
            <person name="Takai K."/>
        </authorList>
    </citation>
    <scope>NUCLEOTIDE SEQUENCE [LARGE SCALE GENOMIC DNA]</scope>
    <source>
        <strain evidence="8">DSM 17441 / JCM 13301 / NBRC 103674 / ABI70S6</strain>
    </source>
</reference>
<keyword evidence="8" id="KW-1185">Reference proteome</keyword>
<dbReference type="RefSeq" id="WP_068550023.1">
    <property type="nucleotide sequence ID" value="NZ_AP013035.1"/>
</dbReference>
<proteinExistence type="inferred from homology"/>
<dbReference type="GO" id="GO:0005829">
    <property type="term" value="C:cytosol"/>
    <property type="evidence" value="ECO:0007669"/>
    <property type="project" value="TreeGrafter"/>
</dbReference>
<dbReference type="EMBL" id="AP013035">
    <property type="protein sequence ID" value="BAT72026.1"/>
    <property type="molecule type" value="Genomic_DNA"/>
</dbReference>
<feature type="domain" description="NusB/RsmB/TIM44" evidence="6">
    <location>
        <begin position="19"/>
        <end position="138"/>
    </location>
</feature>
<dbReference type="PANTHER" id="PTHR11078">
    <property type="entry name" value="N UTILIZATION SUBSTANCE PROTEIN B-RELATED"/>
    <property type="match status" value="1"/>
</dbReference>
<dbReference type="STRING" id="1298851.TST_1239"/>
<dbReference type="GO" id="GO:0031564">
    <property type="term" value="P:transcription antitermination"/>
    <property type="evidence" value="ECO:0007669"/>
    <property type="project" value="UniProtKB-KW"/>
</dbReference>
<dbReference type="Proteomes" id="UP000063234">
    <property type="component" value="Chromosome"/>
</dbReference>
<dbReference type="NCBIfam" id="TIGR01951">
    <property type="entry name" value="nusB"/>
    <property type="match status" value="1"/>
</dbReference>
<dbReference type="InterPro" id="IPR006027">
    <property type="entry name" value="NusB_RsmB_TIM44"/>
</dbReference>
<dbReference type="Gene3D" id="1.10.940.10">
    <property type="entry name" value="NusB-like"/>
    <property type="match status" value="1"/>
</dbReference>
<name>A0A0S3QUN9_THET7</name>
<dbReference type="PANTHER" id="PTHR11078:SF3">
    <property type="entry name" value="ANTITERMINATION NUSB DOMAIN-CONTAINING PROTEIN"/>
    <property type="match status" value="1"/>
</dbReference>
<dbReference type="Pfam" id="PF01029">
    <property type="entry name" value="NusB"/>
    <property type="match status" value="1"/>
</dbReference>
<sequence length="146" mass="17439">MKRKIDKKKRKKGYRSVFREILLMLLYQWEFRRDYETIGEIMDSYIKNKHHRFIKALKERMKEIAEVNDELEAIIKANTEYPFDKIDLIDKIILKIAIFEMLYKNIPPEISISEAVKLSRKFSSPNSYKFINGVLAQVCKNVCKNT</sequence>
<dbReference type="AlphaFoldDB" id="A0A0S3QUN9"/>
<keyword evidence="5" id="KW-0804">Transcription</keyword>
<dbReference type="InterPro" id="IPR035926">
    <property type="entry name" value="NusB-like_sf"/>
</dbReference>
<evidence type="ECO:0000313" key="7">
    <source>
        <dbReference type="EMBL" id="BAT72026.1"/>
    </source>
</evidence>
<dbReference type="InterPro" id="IPR011605">
    <property type="entry name" value="NusB_fam"/>
</dbReference>
<dbReference type="SUPFAM" id="SSF48013">
    <property type="entry name" value="NusB-like"/>
    <property type="match status" value="1"/>
</dbReference>
<evidence type="ECO:0000256" key="3">
    <source>
        <dbReference type="ARBA" id="ARBA00022884"/>
    </source>
</evidence>
<keyword evidence="4" id="KW-0805">Transcription regulation</keyword>
<organism evidence="7 8">
    <name type="scientific">Thermosulfidibacter takaii (strain DSM 17441 / JCM 13301 / NBRC 103674 / ABI70S6)</name>
    <dbReference type="NCBI Taxonomy" id="1298851"/>
    <lineage>
        <taxon>Bacteria</taxon>
        <taxon>Pseudomonadati</taxon>
        <taxon>Thermosulfidibacterota</taxon>
        <taxon>Thermosulfidibacteria</taxon>
        <taxon>Thermosulfidibacterales</taxon>
        <taxon>Thermosulfidibacteraceae</taxon>
    </lineage>
</organism>
<keyword evidence="2" id="KW-0889">Transcription antitermination</keyword>
<evidence type="ECO:0000259" key="6">
    <source>
        <dbReference type="Pfam" id="PF01029"/>
    </source>
</evidence>
<gene>
    <name evidence="7" type="primary">nusB</name>
    <name evidence="7" type="ORF">TST_1239</name>
</gene>
<evidence type="ECO:0000256" key="5">
    <source>
        <dbReference type="ARBA" id="ARBA00023163"/>
    </source>
</evidence>
<comment type="similarity">
    <text evidence="1">Belongs to the NusB family.</text>
</comment>
<dbReference type="GO" id="GO:0006353">
    <property type="term" value="P:DNA-templated transcription termination"/>
    <property type="evidence" value="ECO:0007669"/>
    <property type="project" value="InterPro"/>
</dbReference>
<dbReference type="KEGG" id="ttk:TST_1239"/>
<evidence type="ECO:0000256" key="4">
    <source>
        <dbReference type="ARBA" id="ARBA00023015"/>
    </source>
</evidence>
<dbReference type="OrthoDB" id="9811381at2"/>